<organism evidence="2 3">
    <name type="scientific">Chitinophaga parva</name>
    <dbReference type="NCBI Taxonomy" id="2169414"/>
    <lineage>
        <taxon>Bacteria</taxon>
        <taxon>Pseudomonadati</taxon>
        <taxon>Bacteroidota</taxon>
        <taxon>Chitinophagia</taxon>
        <taxon>Chitinophagales</taxon>
        <taxon>Chitinophagaceae</taxon>
        <taxon>Chitinophaga</taxon>
    </lineage>
</organism>
<protein>
    <submittedName>
        <fullName evidence="2">Uncharacterized protein</fullName>
    </submittedName>
</protein>
<reference evidence="2 3" key="1">
    <citation type="submission" date="2018-04" db="EMBL/GenBank/DDBJ databases">
        <title>Chitinophaga fuyangensis sp. nov., isolated from soil in a chemical factory.</title>
        <authorList>
            <person name="Chen K."/>
        </authorList>
    </citation>
    <scope>NUCLEOTIDE SEQUENCE [LARGE SCALE GENOMIC DNA]</scope>
    <source>
        <strain evidence="2 3">LY-1</strain>
    </source>
</reference>
<proteinExistence type="predicted"/>
<sequence length="219" mass="24610">MAMKPASPAPSFDFQGKHTTKSKKPTARKTAAKPAAKSTTAAATAPAKEAVKEAVPEELQSFTEEGMQVSRWQYGDLDADGNRRDALVLLTDIREEEANYRDYTLKPRTVKVLIRGNNGKLVEKLRNDHCLAAKEESNPGAADPFRRFIIQKGDFMLVEQSGFGKLHSEVYTTFHYDGTRNWNLNKRTEIGFRDTKQIGKKITSGKDLGKTDFEHYRNV</sequence>
<name>A0A2T7BJ48_9BACT</name>
<dbReference type="AlphaFoldDB" id="A0A2T7BJ48"/>
<evidence type="ECO:0000313" key="2">
    <source>
        <dbReference type="EMBL" id="PUZ26298.1"/>
    </source>
</evidence>
<feature type="compositionally biased region" description="Low complexity" evidence="1">
    <location>
        <begin position="32"/>
        <end position="48"/>
    </location>
</feature>
<dbReference type="Proteomes" id="UP000244450">
    <property type="component" value="Unassembled WGS sequence"/>
</dbReference>
<evidence type="ECO:0000313" key="3">
    <source>
        <dbReference type="Proteomes" id="UP000244450"/>
    </source>
</evidence>
<keyword evidence="3" id="KW-1185">Reference proteome</keyword>
<feature type="region of interest" description="Disordered" evidence="1">
    <location>
        <begin position="1"/>
        <end position="50"/>
    </location>
</feature>
<dbReference type="EMBL" id="QCYK01000002">
    <property type="protein sequence ID" value="PUZ26298.1"/>
    <property type="molecule type" value="Genomic_DNA"/>
</dbReference>
<evidence type="ECO:0000256" key="1">
    <source>
        <dbReference type="SAM" id="MobiDB-lite"/>
    </source>
</evidence>
<comment type="caution">
    <text evidence="2">The sequence shown here is derived from an EMBL/GenBank/DDBJ whole genome shotgun (WGS) entry which is preliminary data.</text>
</comment>
<accession>A0A2T7BJ48</accession>
<gene>
    <name evidence="2" type="ORF">DCC81_18930</name>
</gene>
<feature type="compositionally biased region" description="Basic residues" evidence="1">
    <location>
        <begin position="18"/>
        <end position="31"/>
    </location>
</feature>